<name>A0A240EJ18_9VIBR</name>
<dbReference type="Gene3D" id="1.10.10.10">
    <property type="entry name" value="Winged helix-like DNA-binding domain superfamily/Winged helix DNA-binding domain"/>
    <property type="match status" value="1"/>
</dbReference>
<dbReference type="InterPro" id="IPR001845">
    <property type="entry name" value="HTH_ArsR_DNA-bd_dom"/>
</dbReference>
<dbReference type="SUPFAM" id="SSF52172">
    <property type="entry name" value="CheY-like"/>
    <property type="match status" value="1"/>
</dbReference>
<evidence type="ECO:0000256" key="4">
    <source>
        <dbReference type="ARBA" id="ARBA00023125"/>
    </source>
</evidence>
<evidence type="ECO:0000313" key="8">
    <source>
        <dbReference type="EMBL" id="SNX47930.1"/>
    </source>
</evidence>
<dbReference type="CDD" id="cd00090">
    <property type="entry name" value="HTH_ARSR"/>
    <property type="match status" value="1"/>
</dbReference>
<keyword evidence="9" id="KW-1185">Reference proteome</keyword>
<feature type="domain" description="Response regulatory" evidence="7">
    <location>
        <begin position="4"/>
        <end position="118"/>
    </location>
</feature>
<dbReference type="InterPro" id="IPR055771">
    <property type="entry name" value="DUF7347"/>
</dbReference>
<keyword evidence="1 6" id="KW-0597">Phosphoprotein</keyword>
<dbReference type="Proteomes" id="UP000219336">
    <property type="component" value="Unassembled WGS sequence"/>
</dbReference>
<evidence type="ECO:0000313" key="9">
    <source>
        <dbReference type="Proteomes" id="UP000219336"/>
    </source>
</evidence>
<dbReference type="InterPro" id="IPR001789">
    <property type="entry name" value="Sig_transdc_resp-reg_receiver"/>
</dbReference>
<accession>A0A240EJ18</accession>
<evidence type="ECO:0000256" key="2">
    <source>
        <dbReference type="ARBA" id="ARBA00023012"/>
    </source>
</evidence>
<evidence type="ECO:0000256" key="5">
    <source>
        <dbReference type="ARBA" id="ARBA00023163"/>
    </source>
</evidence>
<evidence type="ECO:0000259" key="7">
    <source>
        <dbReference type="PROSITE" id="PS50110"/>
    </source>
</evidence>
<dbReference type="PANTHER" id="PTHR48111:SF1">
    <property type="entry name" value="TWO-COMPONENT RESPONSE REGULATOR ORR33"/>
    <property type="match status" value="1"/>
</dbReference>
<dbReference type="PROSITE" id="PS50110">
    <property type="entry name" value="RESPONSE_REGULATORY"/>
    <property type="match status" value="1"/>
</dbReference>
<dbReference type="InterPro" id="IPR011991">
    <property type="entry name" value="ArsR-like_HTH"/>
</dbReference>
<dbReference type="GO" id="GO:0000976">
    <property type="term" value="F:transcription cis-regulatory region binding"/>
    <property type="evidence" value="ECO:0007669"/>
    <property type="project" value="TreeGrafter"/>
</dbReference>
<dbReference type="SMART" id="SM00418">
    <property type="entry name" value="HTH_ARSR"/>
    <property type="match status" value="1"/>
</dbReference>
<dbReference type="EMBL" id="OANU01000017">
    <property type="protein sequence ID" value="SNX47930.1"/>
    <property type="molecule type" value="Genomic_DNA"/>
</dbReference>
<organism evidence="8 9">
    <name type="scientific">Vibrio thalassae</name>
    <dbReference type="NCBI Taxonomy" id="1243014"/>
    <lineage>
        <taxon>Bacteria</taxon>
        <taxon>Pseudomonadati</taxon>
        <taxon>Pseudomonadota</taxon>
        <taxon>Gammaproteobacteria</taxon>
        <taxon>Vibrionales</taxon>
        <taxon>Vibrionaceae</taxon>
        <taxon>Vibrio</taxon>
    </lineage>
</organism>
<dbReference type="GO" id="GO:0032993">
    <property type="term" value="C:protein-DNA complex"/>
    <property type="evidence" value="ECO:0007669"/>
    <property type="project" value="TreeGrafter"/>
</dbReference>
<keyword evidence="5" id="KW-0804">Transcription</keyword>
<dbReference type="GO" id="GO:0003700">
    <property type="term" value="F:DNA-binding transcription factor activity"/>
    <property type="evidence" value="ECO:0007669"/>
    <property type="project" value="InterPro"/>
</dbReference>
<dbReference type="OrthoDB" id="5825004at2"/>
<proteinExistence type="predicted"/>
<evidence type="ECO:0000256" key="6">
    <source>
        <dbReference type="PROSITE-ProRule" id="PRU00169"/>
    </source>
</evidence>
<feature type="modified residue" description="4-aspartylphosphate" evidence="6">
    <location>
        <position position="53"/>
    </location>
</feature>
<dbReference type="Gene3D" id="3.40.50.2300">
    <property type="match status" value="1"/>
</dbReference>
<dbReference type="SUPFAM" id="SSF46785">
    <property type="entry name" value="Winged helix' DNA-binding domain"/>
    <property type="match status" value="1"/>
</dbReference>
<keyword evidence="2" id="KW-0902">Two-component regulatory system</keyword>
<dbReference type="PANTHER" id="PTHR48111">
    <property type="entry name" value="REGULATOR OF RPOS"/>
    <property type="match status" value="1"/>
</dbReference>
<dbReference type="Pfam" id="PF00072">
    <property type="entry name" value="Response_reg"/>
    <property type="match status" value="1"/>
</dbReference>
<evidence type="ECO:0000256" key="1">
    <source>
        <dbReference type="ARBA" id="ARBA00022553"/>
    </source>
</evidence>
<dbReference type="InterPro" id="IPR036390">
    <property type="entry name" value="WH_DNA-bd_sf"/>
</dbReference>
<dbReference type="RefSeq" id="WP_096993152.1">
    <property type="nucleotide sequence ID" value="NZ_JBHSII010000011.1"/>
</dbReference>
<dbReference type="InterPro" id="IPR039420">
    <property type="entry name" value="WalR-like"/>
</dbReference>
<dbReference type="InterPro" id="IPR036388">
    <property type="entry name" value="WH-like_DNA-bd_sf"/>
</dbReference>
<reference evidence="9" key="1">
    <citation type="submission" date="2016-06" db="EMBL/GenBank/DDBJ databases">
        <authorList>
            <person name="Rodrigo-Torres L."/>
            <person name="Arahal R.D."/>
            <person name="Lucena T."/>
        </authorList>
    </citation>
    <scope>NUCLEOTIDE SEQUENCE [LARGE SCALE GENOMIC DNA]</scope>
    <source>
        <strain evidence="9">CECT8203</strain>
    </source>
</reference>
<keyword evidence="4" id="KW-0238">DNA-binding</keyword>
<dbReference type="GO" id="GO:0005829">
    <property type="term" value="C:cytosol"/>
    <property type="evidence" value="ECO:0007669"/>
    <property type="project" value="TreeGrafter"/>
</dbReference>
<dbReference type="InterPro" id="IPR011006">
    <property type="entry name" value="CheY-like_superfamily"/>
</dbReference>
<sequence>MKLQLLLAEDDTDLREVLEEALSLEGFEVTAVDNAEDALDLAKEKTFDLALFDVVMGGITGIDALTTLRRFQPNIGVIVTTAFATVDLAVDAMKKGADEFLTKPFNLSALSVTLKRVHAERSPRDVQNAESRDQVFSALSNPIRRTVVRQLKVHHKIKFMDLCRIVGIEDHTKFNFHLRQLVNCGLVTKDNGKVYTLTTLGQQVYTSMLQ</sequence>
<keyword evidence="3" id="KW-0805">Transcription regulation</keyword>
<protein>
    <submittedName>
        <fullName evidence="8">Transcriptional regulatory protein ZraR</fullName>
    </submittedName>
</protein>
<dbReference type="AlphaFoldDB" id="A0A240EJ18"/>
<dbReference type="Pfam" id="PF24038">
    <property type="entry name" value="DUF7347"/>
    <property type="match status" value="1"/>
</dbReference>
<gene>
    <name evidence="8" type="primary">zraR_2</name>
    <name evidence="8" type="ORF">VTH8203_01545</name>
</gene>
<dbReference type="SMART" id="SM00448">
    <property type="entry name" value="REC"/>
    <property type="match status" value="1"/>
</dbReference>
<evidence type="ECO:0000256" key="3">
    <source>
        <dbReference type="ARBA" id="ARBA00023015"/>
    </source>
</evidence>
<dbReference type="GO" id="GO:0000156">
    <property type="term" value="F:phosphorelay response regulator activity"/>
    <property type="evidence" value="ECO:0007669"/>
    <property type="project" value="TreeGrafter"/>
</dbReference>
<dbReference type="CDD" id="cd00156">
    <property type="entry name" value="REC"/>
    <property type="match status" value="1"/>
</dbReference>